<evidence type="ECO:0000313" key="2">
    <source>
        <dbReference type="Proteomes" id="UP001285441"/>
    </source>
</evidence>
<dbReference type="Proteomes" id="UP001285441">
    <property type="component" value="Unassembled WGS sequence"/>
</dbReference>
<keyword evidence="2" id="KW-1185">Reference proteome</keyword>
<protein>
    <submittedName>
        <fullName evidence="1">Uncharacterized protein</fullName>
    </submittedName>
</protein>
<sequence length="218" mass="24232">MIGEAFSNAAADGHVPTAMSMAKRKAGDDDGDVPITMAKRSANHANSPLQLTRKNLALLNTLNGDAEDSDYDSAYLFEEDDDSDTMKKISTTNSSFELRTYENGILDPVASHPPQDLGNIQHCLTQRRTSTQLSEGANQRYCNKIFKSDNEAEASSLIQSKIMKELHDMQCGRAVSRAITRIPSPGFQQRLIQPCSRYPGRPRHSGFAKWPIRWPYSP</sequence>
<dbReference type="AlphaFoldDB" id="A0AAE0U7I3"/>
<dbReference type="EMBL" id="JAULSW010000001">
    <property type="protein sequence ID" value="KAK3393891.1"/>
    <property type="molecule type" value="Genomic_DNA"/>
</dbReference>
<accession>A0AAE0U7I3</accession>
<gene>
    <name evidence="1" type="ORF">B0H63DRAFT_459449</name>
</gene>
<reference evidence="1" key="2">
    <citation type="submission" date="2023-06" db="EMBL/GenBank/DDBJ databases">
        <authorList>
            <consortium name="Lawrence Berkeley National Laboratory"/>
            <person name="Haridas S."/>
            <person name="Hensen N."/>
            <person name="Bonometti L."/>
            <person name="Westerberg I."/>
            <person name="Brannstrom I.O."/>
            <person name="Guillou S."/>
            <person name="Cros-Aarteil S."/>
            <person name="Calhoun S."/>
            <person name="Kuo A."/>
            <person name="Mondo S."/>
            <person name="Pangilinan J."/>
            <person name="Riley R."/>
            <person name="LaButti K."/>
            <person name="Andreopoulos B."/>
            <person name="Lipzen A."/>
            <person name="Chen C."/>
            <person name="Yanf M."/>
            <person name="Daum C."/>
            <person name="Ng V."/>
            <person name="Clum A."/>
            <person name="Steindorff A."/>
            <person name="Ohm R."/>
            <person name="Martin F."/>
            <person name="Silar P."/>
            <person name="Natvig D."/>
            <person name="Lalanne C."/>
            <person name="Gautier V."/>
            <person name="Ament-velasquez S.L."/>
            <person name="Kruys A."/>
            <person name="Hutchinson M.I."/>
            <person name="Powell A.J."/>
            <person name="Barry K."/>
            <person name="Miller A.N."/>
            <person name="Grigoriev I.V."/>
            <person name="Debuchy R."/>
            <person name="Gladieux P."/>
            <person name="Thoren M.H."/>
            <person name="Johannesson H."/>
        </authorList>
    </citation>
    <scope>NUCLEOTIDE SEQUENCE</scope>
    <source>
        <strain evidence="1">CBS 232.78</strain>
    </source>
</reference>
<proteinExistence type="predicted"/>
<name>A0AAE0U7I3_9PEZI</name>
<comment type="caution">
    <text evidence="1">The sequence shown here is derived from an EMBL/GenBank/DDBJ whole genome shotgun (WGS) entry which is preliminary data.</text>
</comment>
<evidence type="ECO:0000313" key="1">
    <source>
        <dbReference type="EMBL" id="KAK3393891.1"/>
    </source>
</evidence>
<reference evidence="1" key="1">
    <citation type="journal article" date="2023" name="Mol. Phylogenet. Evol.">
        <title>Genome-scale phylogeny and comparative genomics of the fungal order Sordariales.</title>
        <authorList>
            <person name="Hensen N."/>
            <person name="Bonometti L."/>
            <person name="Westerberg I."/>
            <person name="Brannstrom I.O."/>
            <person name="Guillou S."/>
            <person name="Cros-Aarteil S."/>
            <person name="Calhoun S."/>
            <person name="Haridas S."/>
            <person name="Kuo A."/>
            <person name="Mondo S."/>
            <person name="Pangilinan J."/>
            <person name="Riley R."/>
            <person name="LaButti K."/>
            <person name="Andreopoulos B."/>
            <person name="Lipzen A."/>
            <person name="Chen C."/>
            <person name="Yan M."/>
            <person name="Daum C."/>
            <person name="Ng V."/>
            <person name="Clum A."/>
            <person name="Steindorff A."/>
            <person name="Ohm R.A."/>
            <person name="Martin F."/>
            <person name="Silar P."/>
            <person name="Natvig D.O."/>
            <person name="Lalanne C."/>
            <person name="Gautier V."/>
            <person name="Ament-Velasquez S.L."/>
            <person name="Kruys A."/>
            <person name="Hutchinson M.I."/>
            <person name="Powell A.J."/>
            <person name="Barry K."/>
            <person name="Miller A.N."/>
            <person name="Grigoriev I.V."/>
            <person name="Debuchy R."/>
            <person name="Gladieux P."/>
            <person name="Hiltunen Thoren M."/>
            <person name="Johannesson H."/>
        </authorList>
    </citation>
    <scope>NUCLEOTIDE SEQUENCE</scope>
    <source>
        <strain evidence="1">CBS 232.78</strain>
    </source>
</reference>
<organism evidence="1 2">
    <name type="scientific">Podospora didyma</name>
    <dbReference type="NCBI Taxonomy" id="330526"/>
    <lineage>
        <taxon>Eukaryota</taxon>
        <taxon>Fungi</taxon>
        <taxon>Dikarya</taxon>
        <taxon>Ascomycota</taxon>
        <taxon>Pezizomycotina</taxon>
        <taxon>Sordariomycetes</taxon>
        <taxon>Sordariomycetidae</taxon>
        <taxon>Sordariales</taxon>
        <taxon>Podosporaceae</taxon>
        <taxon>Podospora</taxon>
    </lineage>
</organism>